<gene>
    <name evidence="2" type="ORF">HMPREF3185_01440</name>
</gene>
<dbReference type="STRING" id="322095.HMPREF3185_01440"/>
<dbReference type="Proteomes" id="UP000070224">
    <property type="component" value="Unassembled WGS sequence"/>
</dbReference>
<dbReference type="EMBL" id="LSDK01000094">
    <property type="protein sequence ID" value="KXB75329.1"/>
    <property type="molecule type" value="Genomic_DNA"/>
</dbReference>
<dbReference type="Pfam" id="PF12836">
    <property type="entry name" value="HHH_3"/>
    <property type="match status" value="1"/>
</dbReference>
<dbReference type="AlphaFoldDB" id="A0A134B5W6"/>
<comment type="caution">
    <text evidence="2">The sequence shown here is derived from an EMBL/GenBank/DDBJ whole genome shotgun (WGS) entry which is preliminary data.</text>
</comment>
<evidence type="ECO:0008006" key="4">
    <source>
        <dbReference type="Google" id="ProtNLM"/>
    </source>
</evidence>
<sequence>MRQRKTTTSRSERLFLLILSLITLSGLALYAFAPHSSPAPQSMQATEAGSTSESNAPKGQQPHRDSLIRDPHYVGPPAGAAARGEKFAHYVSLDLNRIDSLTLLCVPGIGPAYAHRILALRERLGGYYTVLQLQEVYGMDEDKFLALRPWFVIKTPPKRFALPQLRADSLPWHPYLSREQSATLRKLILRHGKRLSWAVLRSAGPFSREDSIRLSPYFVDGTAAHTTDSIPNQP</sequence>
<dbReference type="PATRIC" id="fig|322095.3.peg.1422"/>
<feature type="compositionally biased region" description="Polar residues" evidence="1">
    <location>
        <begin position="40"/>
        <end position="58"/>
    </location>
</feature>
<evidence type="ECO:0000313" key="2">
    <source>
        <dbReference type="EMBL" id="KXB75329.1"/>
    </source>
</evidence>
<evidence type="ECO:0000256" key="1">
    <source>
        <dbReference type="SAM" id="MobiDB-lite"/>
    </source>
</evidence>
<reference evidence="3" key="1">
    <citation type="submission" date="2016-01" db="EMBL/GenBank/DDBJ databases">
        <authorList>
            <person name="Mitreva M."/>
            <person name="Pepin K.H."/>
            <person name="Mihindukulasuriya K.A."/>
            <person name="Fulton R."/>
            <person name="Fronick C."/>
            <person name="O'Laughlin M."/>
            <person name="Miner T."/>
            <person name="Herter B."/>
            <person name="Rosa B.A."/>
            <person name="Cordes M."/>
            <person name="Tomlinson C."/>
            <person name="Wollam A."/>
            <person name="Palsikar V.B."/>
            <person name="Mardis E.R."/>
            <person name="Wilson R.K."/>
        </authorList>
    </citation>
    <scope>NUCLEOTIDE SEQUENCE [LARGE SCALE GENOMIC DNA]</scope>
    <source>
        <strain evidence="3">KA00683</strain>
    </source>
</reference>
<name>A0A134B5W6_9PORP</name>
<dbReference type="OrthoDB" id="981124at2"/>
<feature type="compositionally biased region" description="Basic and acidic residues" evidence="1">
    <location>
        <begin position="62"/>
        <end position="72"/>
    </location>
</feature>
<keyword evidence="3" id="KW-1185">Reference proteome</keyword>
<evidence type="ECO:0000313" key="3">
    <source>
        <dbReference type="Proteomes" id="UP000070224"/>
    </source>
</evidence>
<dbReference type="InterPro" id="IPR010994">
    <property type="entry name" value="RuvA_2-like"/>
</dbReference>
<accession>A0A134B5W6</accession>
<organism evidence="2 3">
    <name type="scientific">Porphyromonas somerae</name>
    <dbReference type="NCBI Taxonomy" id="322095"/>
    <lineage>
        <taxon>Bacteria</taxon>
        <taxon>Pseudomonadati</taxon>
        <taxon>Bacteroidota</taxon>
        <taxon>Bacteroidia</taxon>
        <taxon>Bacteroidales</taxon>
        <taxon>Porphyromonadaceae</taxon>
        <taxon>Porphyromonas</taxon>
    </lineage>
</organism>
<dbReference type="Gene3D" id="1.10.150.320">
    <property type="entry name" value="Photosystem II 12 kDa extrinsic protein"/>
    <property type="match status" value="1"/>
</dbReference>
<feature type="region of interest" description="Disordered" evidence="1">
    <location>
        <begin position="40"/>
        <end position="72"/>
    </location>
</feature>
<protein>
    <recommendedName>
        <fullName evidence="4">Competence protein ComEA helix-hairpin-helix repeat region</fullName>
    </recommendedName>
</protein>
<dbReference type="RefSeq" id="WP_060935652.1">
    <property type="nucleotide sequence ID" value="NZ_KQ960453.1"/>
</dbReference>
<proteinExistence type="predicted"/>
<dbReference type="SUPFAM" id="SSF47781">
    <property type="entry name" value="RuvA domain 2-like"/>
    <property type="match status" value="1"/>
</dbReference>